<reference evidence="3 4" key="1">
    <citation type="submission" date="2016-12" db="EMBL/GenBank/DDBJ databases">
        <title>Clostridium tepidum sp. nov., a close relative of Clostridium sporogenes and Clostridium botulinum Group I.</title>
        <authorList>
            <person name="Dobritsa A.P."/>
            <person name="Kutumbaka K.K."/>
            <person name="Werner K."/>
            <person name="Wiedmann M."/>
            <person name="Asmus A."/>
            <person name="Samadpour M."/>
        </authorList>
    </citation>
    <scope>NUCLEOTIDE SEQUENCE [LARGE SCALE GENOMIC DNA]</scope>
    <source>
        <strain evidence="3 4">IEH 97212</strain>
    </source>
</reference>
<comment type="caution">
    <text evidence="3">The sequence shown here is derived from an EMBL/GenBank/DDBJ whole genome shotgun (WGS) entry which is preliminary data.</text>
</comment>
<evidence type="ECO:0000313" key="4">
    <source>
        <dbReference type="Proteomes" id="UP000190256"/>
    </source>
</evidence>
<dbReference type="Gene3D" id="1.25.40.10">
    <property type="entry name" value="Tetratricopeptide repeat domain"/>
    <property type="match status" value="1"/>
</dbReference>
<keyword evidence="2" id="KW-0472">Membrane</keyword>
<organism evidence="3 4">
    <name type="scientific">Clostridium tepidum</name>
    <dbReference type="NCBI Taxonomy" id="1962263"/>
    <lineage>
        <taxon>Bacteria</taxon>
        <taxon>Bacillati</taxon>
        <taxon>Bacillota</taxon>
        <taxon>Clostridia</taxon>
        <taxon>Eubacteriales</taxon>
        <taxon>Clostridiaceae</taxon>
        <taxon>Clostridium</taxon>
    </lineage>
</organism>
<protein>
    <recommendedName>
        <fullName evidence="5">Tetratricopeptide repeat protein</fullName>
    </recommendedName>
</protein>
<dbReference type="EMBL" id="MRAE01000056">
    <property type="protein sequence ID" value="OOO63849.1"/>
    <property type="molecule type" value="Genomic_DNA"/>
</dbReference>
<name>A0A1S9I0Q0_9CLOT</name>
<feature type="repeat" description="TPR" evidence="1">
    <location>
        <begin position="83"/>
        <end position="116"/>
    </location>
</feature>
<keyword evidence="2" id="KW-0812">Transmembrane</keyword>
<dbReference type="InterPro" id="IPR019734">
    <property type="entry name" value="TPR_rpt"/>
</dbReference>
<evidence type="ECO:0008006" key="5">
    <source>
        <dbReference type="Google" id="ProtNLM"/>
    </source>
</evidence>
<keyword evidence="2" id="KW-1133">Transmembrane helix</keyword>
<sequence>MDANKKKHCIIFFILGIVFIVVSFTSYNYGKNVVIKDLVKSGDIYINKKEYAKAIAVHKEVVKYNNADSDKYMLNLAESMNNSKKSYINGMKYYNKKEYLKAIECFRQVMENDPIAFNKAQEKIKECKEKYIQDNLNKAREAMYNFKYEEANECLNNIFKVDKNIEEAKKMRNALNKKNSN</sequence>
<dbReference type="SUPFAM" id="SSF48452">
    <property type="entry name" value="TPR-like"/>
    <property type="match status" value="1"/>
</dbReference>
<gene>
    <name evidence="3" type="ORF">BS638_13190</name>
</gene>
<keyword evidence="1" id="KW-0802">TPR repeat</keyword>
<dbReference type="STRING" id="1962263.BS637_10730"/>
<proteinExistence type="predicted"/>
<dbReference type="InterPro" id="IPR011990">
    <property type="entry name" value="TPR-like_helical_dom_sf"/>
</dbReference>
<evidence type="ECO:0000256" key="1">
    <source>
        <dbReference type="PROSITE-ProRule" id="PRU00339"/>
    </source>
</evidence>
<dbReference type="Pfam" id="PF13181">
    <property type="entry name" value="TPR_8"/>
    <property type="match status" value="2"/>
</dbReference>
<dbReference type="PROSITE" id="PS50005">
    <property type="entry name" value="TPR"/>
    <property type="match status" value="1"/>
</dbReference>
<dbReference type="RefSeq" id="WP_078054802.1">
    <property type="nucleotide sequence ID" value="NZ_MRAE01000056.1"/>
</dbReference>
<accession>A0A1S9I0Q0</accession>
<dbReference type="OrthoDB" id="1924537at2"/>
<dbReference type="AlphaFoldDB" id="A0A1S9I0Q0"/>
<evidence type="ECO:0000256" key="2">
    <source>
        <dbReference type="SAM" id="Phobius"/>
    </source>
</evidence>
<feature type="transmembrane region" description="Helical" evidence="2">
    <location>
        <begin position="9"/>
        <end position="30"/>
    </location>
</feature>
<evidence type="ECO:0000313" key="3">
    <source>
        <dbReference type="EMBL" id="OOO63849.1"/>
    </source>
</evidence>
<dbReference type="Proteomes" id="UP000190256">
    <property type="component" value="Unassembled WGS sequence"/>
</dbReference>